<proteinExistence type="predicted"/>
<dbReference type="Proteomes" id="UP001240171">
    <property type="component" value="Unassembled WGS sequence"/>
</dbReference>
<comment type="caution">
    <text evidence="2">The sequence shown here is derived from an EMBL/GenBank/DDBJ whole genome shotgun (WGS) entry which is preliminary data.</text>
</comment>
<evidence type="ECO:0000313" key="3">
    <source>
        <dbReference type="Proteomes" id="UP001240171"/>
    </source>
</evidence>
<name>A0ABT9CEM5_9BACL</name>
<gene>
    <name evidence="2" type="ORF">Q5741_14745</name>
</gene>
<keyword evidence="1" id="KW-0472">Membrane</keyword>
<dbReference type="EMBL" id="JAUQTB010000009">
    <property type="protein sequence ID" value="MDO7907666.1"/>
    <property type="molecule type" value="Genomic_DNA"/>
</dbReference>
<feature type="transmembrane region" description="Helical" evidence="1">
    <location>
        <begin position="74"/>
        <end position="92"/>
    </location>
</feature>
<keyword evidence="1" id="KW-0812">Transmembrane</keyword>
<dbReference type="RefSeq" id="WP_305024882.1">
    <property type="nucleotide sequence ID" value="NZ_JAUQTB010000009.1"/>
</dbReference>
<evidence type="ECO:0000256" key="1">
    <source>
        <dbReference type="SAM" id="Phobius"/>
    </source>
</evidence>
<reference evidence="2 3" key="1">
    <citation type="submission" date="2023-07" db="EMBL/GenBank/DDBJ databases">
        <title>Paenibacillus sp. JX-17 nov. isolated from soil.</title>
        <authorList>
            <person name="Wan Y."/>
            <person name="Liu B."/>
        </authorList>
    </citation>
    <scope>NUCLEOTIDE SEQUENCE [LARGE SCALE GENOMIC DNA]</scope>
    <source>
        <strain evidence="2 3">JX-17</strain>
    </source>
</reference>
<sequence length="95" mass="10582">MEYQPGIYGWFPLTQTGFDVLSILFVAVLLVGIVVMAIRFNRLDGRKMMFFGGELILLGFFFSSFSSFQLQFPSLSLVTVLIGVVVSMAGLFKRG</sequence>
<feature type="transmembrane region" description="Helical" evidence="1">
    <location>
        <begin position="20"/>
        <end position="38"/>
    </location>
</feature>
<feature type="transmembrane region" description="Helical" evidence="1">
    <location>
        <begin position="50"/>
        <end position="68"/>
    </location>
</feature>
<protein>
    <submittedName>
        <fullName evidence="2">Uncharacterized protein</fullName>
    </submittedName>
</protein>
<organism evidence="2 3">
    <name type="scientific">Paenibacillus lacisoli</name>
    <dbReference type="NCBI Taxonomy" id="3064525"/>
    <lineage>
        <taxon>Bacteria</taxon>
        <taxon>Bacillati</taxon>
        <taxon>Bacillota</taxon>
        <taxon>Bacilli</taxon>
        <taxon>Bacillales</taxon>
        <taxon>Paenibacillaceae</taxon>
        <taxon>Paenibacillus</taxon>
    </lineage>
</organism>
<accession>A0ABT9CEM5</accession>
<keyword evidence="3" id="KW-1185">Reference proteome</keyword>
<evidence type="ECO:0000313" key="2">
    <source>
        <dbReference type="EMBL" id="MDO7907666.1"/>
    </source>
</evidence>
<keyword evidence="1" id="KW-1133">Transmembrane helix</keyword>